<gene>
    <name evidence="2" type="ORF">DCS_06575</name>
</gene>
<dbReference type="OrthoDB" id="1681166at2759"/>
<evidence type="ECO:0000313" key="2">
    <source>
        <dbReference type="EMBL" id="KYK54615.1"/>
    </source>
</evidence>
<feature type="compositionally biased region" description="Low complexity" evidence="1">
    <location>
        <begin position="124"/>
        <end position="141"/>
    </location>
</feature>
<reference evidence="2 3" key="1">
    <citation type="journal article" date="2016" name="Sci. Rep.">
        <title>Insights into Adaptations to a Near-Obligate Nematode Endoparasitic Lifestyle from the Finished Genome of Drechmeria coniospora.</title>
        <authorList>
            <person name="Zhang L."/>
            <person name="Zhou Z."/>
            <person name="Guo Q."/>
            <person name="Fokkens L."/>
            <person name="Miskei M."/>
            <person name="Pocsi I."/>
            <person name="Zhang W."/>
            <person name="Chen M."/>
            <person name="Wang L."/>
            <person name="Sun Y."/>
            <person name="Donzelli B.G."/>
            <person name="Gibson D.M."/>
            <person name="Nelson D.R."/>
            <person name="Luo J.G."/>
            <person name="Rep M."/>
            <person name="Liu H."/>
            <person name="Yang S."/>
            <person name="Wang J."/>
            <person name="Krasnoff S.B."/>
            <person name="Xu Y."/>
            <person name="Molnar I."/>
            <person name="Lin M."/>
        </authorList>
    </citation>
    <scope>NUCLEOTIDE SEQUENCE [LARGE SCALE GENOMIC DNA]</scope>
    <source>
        <strain evidence="2 3">ARSEF 6962</strain>
    </source>
</reference>
<sequence length="216" mass="22636">MSDREQQPESAPSPSVTDAAEALAPPLQDGRDYPDESSSALPRDPPPFEPLFTLLTNVTTNATVHPRVQYLFSDDDTSVLSNAPPAGQRAVVVDLAPSADNARWAVSSTSSLTSDFAITGSRISGPSADGGDAPDSGASAATLRVEGVEREPVDPRSDGSPGGSAGTVAAGREDMVALSDDFRRRMDVLRSVVGEGEKRREASANQQMSLRETRGP</sequence>
<dbReference type="STRING" id="98403.A0A151GC45"/>
<organism evidence="2 3">
    <name type="scientific">Drechmeria coniospora</name>
    <name type="common">Nematophagous fungus</name>
    <name type="synonym">Meria coniospora</name>
    <dbReference type="NCBI Taxonomy" id="98403"/>
    <lineage>
        <taxon>Eukaryota</taxon>
        <taxon>Fungi</taxon>
        <taxon>Dikarya</taxon>
        <taxon>Ascomycota</taxon>
        <taxon>Pezizomycotina</taxon>
        <taxon>Sordariomycetes</taxon>
        <taxon>Hypocreomycetidae</taxon>
        <taxon>Hypocreales</taxon>
        <taxon>Ophiocordycipitaceae</taxon>
        <taxon>Drechmeria</taxon>
    </lineage>
</organism>
<dbReference type="RefSeq" id="XP_040653967.1">
    <property type="nucleotide sequence ID" value="XM_040803863.1"/>
</dbReference>
<feature type="compositionally biased region" description="Basic and acidic residues" evidence="1">
    <location>
        <begin position="146"/>
        <end position="157"/>
    </location>
</feature>
<feature type="region of interest" description="Disordered" evidence="1">
    <location>
        <begin position="1"/>
        <end position="49"/>
    </location>
</feature>
<dbReference type="EMBL" id="LAYC01000003">
    <property type="protein sequence ID" value="KYK54615.1"/>
    <property type="molecule type" value="Genomic_DNA"/>
</dbReference>
<dbReference type="Proteomes" id="UP000076580">
    <property type="component" value="Chromosome 03"/>
</dbReference>
<keyword evidence="3" id="KW-1185">Reference proteome</keyword>
<comment type="caution">
    <text evidence="2">The sequence shown here is derived from an EMBL/GenBank/DDBJ whole genome shotgun (WGS) entry which is preliminary data.</text>
</comment>
<dbReference type="AlphaFoldDB" id="A0A151GC45"/>
<name>A0A151GC45_DRECN</name>
<feature type="region of interest" description="Disordered" evidence="1">
    <location>
        <begin position="191"/>
        <end position="216"/>
    </location>
</feature>
<dbReference type="InParanoid" id="A0A151GC45"/>
<evidence type="ECO:0000313" key="3">
    <source>
        <dbReference type="Proteomes" id="UP000076580"/>
    </source>
</evidence>
<feature type="region of interest" description="Disordered" evidence="1">
    <location>
        <begin position="123"/>
        <end position="173"/>
    </location>
</feature>
<dbReference type="GeneID" id="63719218"/>
<accession>A0A151GC45</accession>
<evidence type="ECO:0000256" key="1">
    <source>
        <dbReference type="SAM" id="MobiDB-lite"/>
    </source>
</evidence>
<proteinExistence type="predicted"/>
<protein>
    <submittedName>
        <fullName evidence="2">Uncharacterized protein</fullName>
    </submittedName>
</protein>